<dbReference type="InterPro" id="IPR040183">
    <property type="entry name" value="THUMPD1-like"/>
</dbReference>
<dbReference type="GO" id="GO:0003723">
    <property type="term" value="F:RNA binding"/>
    <property type="evidence" value="ECO:0007669"/>
    <property type="project" value="UniProtKB-UniRule"/>
</dbReference>
<dbReference type="GO" id="GO:0006400">
    <property type="term" value="P:tRNA modification"/>
    <property type="evidence" value="ECO:0007669"/>
    <property type="project" value="InterPro"/>
</dbReference>
<dbReference type="SUPFAM" id="SSF143437">
    <property type="entry name" value="THUMP domain-like"/>
    <property type="match status" value="1"/>
</dbReference>
<feature type="region of interest" description="Disordered" evidence="2">
    <location>
        <begin position="1"/>
        <end position="27"/>
    </location>
</feature>
<dbReference type="SMART" id="SM00981">
    <property type="entry name" value="THUMP"/>
    <property type="match status" value="1"/>
</dbReference>
<evidence type="ECO:0000256" key="1">
    <source>
        <dbReference type="PROSITE-ProRule" id="PRU00529"/>
    </source>
</evidence>
<dbReference type="PANTHER" id="PTHR13452">
    <property type="entry name" value="THUMP DOMAIN CONTAINING PROTEIN 1-RELATED"/>
    <property type="match status" value="1"/>
</dbReference>
<comment type="caution">
    <text evidence="4">The sequence shown here is derived from an EMBL/GenBank/DDBJ whole genome shotgun (WGS) entry which is preliminary data.</text>
</comment>
<evidence type="ECO:0000313" key="4">
    <source>
        <dbReference type="EMBL" id="KOS13372.1"/>
    </source>
</evidence>
<feature type="region of interest" description="Disordered" evidence="2">
    <location>
        <begin position="78"/>
        <end position="109"/>
    </location>
</feature>
<protein>
    <submittedName>
        <fullName evidence="4">Thump domain-containing protein</fullName>
    </submittedName>
</protein>
<feature type="compositionally biased region" description="Basic residues" evidence="2">
    <location>
        <begin position="14"/>
        <end position="27"/>
    </location>
</feature>
<evidence type="ECO:0000259" key="3">
    <source>
        <dbReference type="PROSITE" id="PS51165"/>
    </source>
</evidence>
<dbReference type="RefSeq" id="XP_017991004.1">
    <property type="nucleotide sequence ID" value="XM_018134618.1"/>
</dbReference>
<sequence length="301" mass="32974">MSRDKAHSAVQQAARRRRPTGGEHQRHRAKLAQVLHTPTATGVFMSCARGKERKAARELADVLREYEARMYADMDEDDMDALRNGPAPPSTATTTTTTASKSHSGASHDDIEAQIQQELASLQQPNAVASATHHDTPTRISVLDTDTECLCFLQCAPPVDAHTLAKRFLQDVATDGESRSRYVQRISPVRILCRADLEAIKAAATKALASTFPASQPRTYRIEPRIRAHTSLSRDVLIPLIASCVPSNADHRVDLAQPDVLIVVEVLRNVCGIGVLDEYEALGKWNVQTLATRQGTVLSRT</sequence>
<dbReference type="Pfam" id="PF02926">
    <property type="entry name" value="THUMP"/>
    <property type="match status" value="1"/>
</dbReference>
<keyword evidence="1" id="KW-0694">RNA-binding</keyword>
<dbReference type="PROSITE" id="PS51165">
    <property type="entry name" value="THUMP"/>
    <property type="match status" value="1"/>
</dbReference>
<dbReference type="VEuPathDB" id="FungiDB:Malapachy_0085"/>
<reference evidence="4 5" key="1">
    <citation type="submission" date="2015-07" db="EMBL/GenBank/DDBJ databases">
        <title>Draft Genome Sequence of Malassezia furfur CBS1878 and Malassezia pachydermatis CBS1879.</title>
        <authorList>
            <person name="Triana S."/>
            <person name="Ohm R."/>
            <person name="Gonzalez A."/>
            <person name="DeCock H."/>
            <person name="Restrepo S."/>
            <person name="Celis A."/>
        </authorList>
    </citation>
    <scope>NUCLEOTIDE SEQUENCE [LARGE SCALE GENOMIC DNA]</scope>
    <source>
        <strain evidence="4 5">CBS 1879</strain>
    </source>
</reference>
<gene>
    <name evidence="4" type="ORF">Malapachy_0085</name>
</gene>
<dbReference type="AlphaFoldDB" id="A0A0N0RS22"/>
<dbReference type="FunFam" id="3.30.2300.10:FF:000001">
    <property type="entry name" value="THUMP domain-containing protein 1"/>
    <property type="match status" value="1"/>
</dbReference>
<dbReference type="GeneID" id="28726493"/>
<proteinExistence type="predicted"/>
<dbReference type="OrthoDB" id="367221at2759"/>
<evidence type="ECO:0000256" key="2">
    <source>
        <dbReference type="SAM" id="MobiDB-lite"/>
    </source>
</evidence>
<dbReference type="CDD" id="cd11717">
    <property type="entry name" value="THUMP_THUMPD1_like"/>
    <property type="match status" value="1"/>
</dbReference>
<dbReference type="InterPro" id="IPR004114">
    <property type="entry name" value="THUMP_dom"/>
</dbReference>
<dbReference type="Gene3D" id="3.30.2300.10">
    <property type="entry name" value="THUMP superfamily"/>
    <property type="match status" value="1"/>
</dbReference>
<name>A0A0N0RS22_9BASI</name>
<feature type="domain" description="THUMP" evidence="3">
    <location>
        <begin position="171"/>
        <end position="277"/>
    </location>
</feature>
<keyword evidence="5" id="KW-1185">Reference proteome</keyword>
<dbReference type="Proteomes" id="UP000037751">
    <property type="component" value="Unassembled WGS sequence"/>
</dbReference>
<dbReference type="PANTHER" id="PTHR13452:SF10">
    <property type="entry name" value="THUMP DOMAIN-CONTAINING PROTEIN 1"/>
    <property type="match status" value="1"/>
</dbReference>
<accession>A0A0N0RS22</accession>
<dbReference type="STRING" id="77020.A0A0N0RS22"/>
<organism evidence="4 5">
    <name type="scientific">Malassezia pachydermatis</name>
    <dbReference type="NCBI Taxonomy" id="77020"/>
    <lineage>
        <taxon>Eukaryota</taxon>
        <taxon>Fungi</taxon>
        <taxon>Dikarya</taxon>
        <taxon>Basidiomycota</taxon>
        <taxon>Ustilaginomycotina</taxon>
        <taxon>Malasseziomycetes</taxon>
        <taxon>Malasseziales</taxon>
        <taxon>Malasseziaceae</taxon>
        <taxon>Malassezia</taxon>
    </lineage>
</organism>
<dbReference type="EMBL" id="LGAV01000006">
    <property type="protein sequence ID" value="KOS13372.1"/>
    <property type="molecule type" value="Genomic_DNA"/>
</dbReference>
<evidence type="ECO:0000313" key="5">
    <source>
        <dbReference type="Proteomes" id="UP000037751"/>
    </source>
</evidence>
<feature type="compositionally biased region" description="Low complexity" evidence="2">
    <location>
        <begin position="90"/>
        <end position="100"/>
    </location>
</feature>